<dbReference type="Gene3D" id="3.40.50.10140">
    <property type="entry name" value="Toll/interleukin-1 receptor homology (TIR) domain"/>
    <property type="match status" value="1"/>
</dbReference>
<dbReference type="EMBL" id="BOMI01000107">
    <property type="protein sequence ID" value="GID76711.1"/>
    <property type="molecule type" value="Genomic_DNA"/>
</dbReference>
<organism evidence="1 2">
    <name type="scientific">Paractinoplanes deccanensis</name>
    <dbReference type="NCBI Taxonomy" id="113561"/>
    <lineage>
        <taxon>Bacteria</taxon>
        <taxon>Bacillati</taxon>
        <taxon>Actinomycetota</taxon>
        <taxon>Actinomycetes</taxon>
        <taxon>Micromonosporales</taxon>
        <taxon>Micromonosporaceae</taxon>
        <taxon>Paractinoplanes</taxon>
    </lineage>
</organism>
<evidence type="ECO:0008006" key="3">
    <source>
        <dbReference type="Google" id="ProtNLM"/>
    </source>
</evidence>
<sequence length="228" mass="25754">MIHWGVSMPEQPGVPDDPAAPVFFLSYWRPKPATVGVPREANRDVMRFFDDLTEDVNNLIGYVPGRDPGFMDVAGDGGELWRRRILRAAGTCQVFVCLISEPYLTSSKWCAREWHLFAKRRVIARHPDADPAESAIVPVLWTPVTWPLPPVVAEVNLFMPTRLRDDFRAGYQAEGMLGLLRTGQENVYQAIVWRLAQHVVRIHRSYRVEPLHVTDTSELGTSFEGSGS</sequence>
<dbReference type="InterPro" id="IPR047603">
    <property type="entry name" value="FxsC_N"/>
</dbReference>
<reference evidence="1 2" key="1">
    <citation type="submission" date="2021-01" db="EMBL/GenBank/DDBJ databases">
        <title>Whole genome shotgun sequence of Actinoplanes deccanensis NBRC 13994.</title>
        <authorList>
            <person name="Komaki H."/>
            <person name="Tamura T."/>
        </authorList>
    </citation>
    <scope>NUCLEOTIDE SEQUENCE [LARGE SCALE GENOMIC DNA]</scope>
    <source>
        <strain evidence="1 2">NBRC 13994</strain>
    </source>
</reference>
<gene>
    <name evidence="1" type="ORF">Ade02nite_53520</name>
</gene>
<name>A0ABQ3Y9T2_9ACTN</name>
<dbReference type="RefSeq" id="WP_203769610.1">
    <property type="nucleotide sequence ID" value="NZ_BAAABO010000029.1"/>
</dbReference>
<dbReference type="SUPFAM" id="SSF52200">
    <property type="entry name" value="Toll/Interleukin receptor TIR domain"/>
    <property type="match status" value="1"/>
</dbReference>
<dbReference type="InterPro" id="IPR035897">
    <property type="entry name" value="Toll_tir_struct_dom_sf"/>
</dbReference>
<accession>A0ABQ3Y9T2</accession>
<dbReference type="NCBIfam" id="NF040588">
    <property type="entry name" value="FxsC_Nterm"/>
    <property type="match status" value="1"/>
</dbReference>
<keyword evidence="2" id="KW-1185">Reference proteome</keyword>
<evidence type="ECO:0000313" key="2">
    <source>
        <dbReference type="Proteomes" id="UP000609879"/>
    </source>
</evidence>
<dbReference type="Proteomes" id="UP000609879">
    <property type="component" value="Unassembled WGS sequence"/>
</dbReference>
<proteinExistence type="predicted"/>
<protein>
    <recommendedName>
        <fullName evidence="3">TIR domain-containing protein</fullName>
    </recommendedName>
</protein>
<comment type="caution">
    <text evidence="1">The sequence shown here is derived from an EMBL/GenBank/DDBJ whole genome shotgun (WGS) entry which is preliminary data.</text>
</comment>
<evidence type="ECO:0000313" key="1">
    <source>
        <dbReference type="EMBL" id="GID76711.1"/>
    </source>
</evidence>